<dbReference type="Proteomes" id="UP000198976">
    <property type="component" value="Chromosome I"/>
</dbReference>
<feature type="compositionally biased region" description="Low complexity" evidence="1">
    <location>
        <begin position="69"/>
        <end position="78"/>
    </location>
</feature>
<protein>
    <recommendedName>
        <fullName evidence="2">AMIN-like domain-containing protein</fullName>
    </recommendedName>
</protein>
<dbReference type="RefSeq" id="WP_092648385.1">
    <property type="nucleotide sequence ID" value="NZ_LT629792.1"/>
</dbReference>
<keyword evidence="4" id="KW-1185">Reference proteome</keyword>
<accession>A0ABY0V680</accession>
<feature type="domain" description="AMIN-like" evidence="2">
    <location>
        <begin position="123"/>
        <end position="244"/>
    </location>
</feature>
<evidence type="ECO:0000259" key="2">
    <source>
        <dbReference type="Pfam" id="PF24837"/>
    </source>
</evidence>
<name>A0ABY0V680_9ACTO</name>
<evidence type="ECO:0000313" key="4">
    <source>
        <dbReference type="Proteomes" id="UP000198976"/>
    </source>
</evidence>
<dbReference type="InterPro" id="IPR056303">
    <property type="entry name" value="AMIN-like"/>
</dbReference>
<gene>
    <name evidence="3" type="ORF">SAMN04489714_0646</name>
</gene>
<dbReference type="Pfam" id="PF24837">
    <property type="entry name" value="AMIN-like"/>
    <property type="match status" value="1"/>
</dbReference>
<sequence length="245" mass="26228">MVLPGPHDEGSKRDSAFLPAVAAGIAAASLLVAGCSSTPDEGASASGASEHSQQSTPDTPQTPDESDVSDSGSDTDSSATPNEPEANLSDEKDATLPVNVDQWIDGPTHQESAPVEGSQLIFHDMRVGEHENFYRFVIEFSGEGLPGWYVDRAAQPLEQGRGLPLKIRGATFLDVGIEGTAMPLEEEDQNVYYSGPPLLNIGPLSIIEDGTFEGRTHVVIGMDQQRVYQIGILEDPMRVVIDIRK</sequence>
<dbReference type="EMBL" id="LT629792">
    <property type="protein sequence ID" value="SDT89434.1"/>
    <property type="molecule type" value="Genomic_DNA"/>
</dbReference>
<evidence type="ECO:0000313" key="3">
    <source>
        <dbReference type="EMBL" id="SDT89434.1"/>
    </source>
</evidence>
<proteinExistence type="predicted"/>
<feature type="region of interest" description="Disordered" evidence="1">
    <location>
        <begin position="35"/>
        <end position="95"/>
    </location>
</feature>
<feature type="compositionally biased region" description="Low complexity" evidence="1">
    <location>
        <begin position="41"/>
        <end position="55"/>
    </location>
</feature>
<organism evidence="3 4">
    <name type="scientific">Schaalia radingae</name>
    <dbReference type="NCBI Taxonomy" id="131110"/>
    <lineage>
        <taxon>Bacteria</taxon>
        <taxon>Bacillati</taxon>
        <taxon>Actinomycetota</taxon>
        <taxon>Actinomycetes</taxon>
        <taxon>Actinomycetales</taxon>
        <taxon>Actinomycetaceae</taxon>
        <taxon>Schaalia</taxon>
    </lineage>
</organism>
<reference evidence="3 4" key="1">
    <citation type="submission" date="2016-10" db="EMBL/GenBank/DDBJ databases">
        <authorList>
            <person name="Varghese N."/>
            <person name="Submissions S."/>
        </authorList>
    </citation>
    <scope>NUCLEOTIDE SEQUENCE [LARGE SCALE GENOMIC DNA]</scope>
    <source>
        <strain evidence="3 4">DSM 9169</strain>
    </source>
</reference>
<evidence type="ECO:0000256" key="1">
    <source>
        <dbReference type="SAM" id="MobiDB-lite"/>
    </source>
</evidence>